<feature type="transmembrane region" description="Helical" evidence="1">
    <location>
        <begin position="77"/>
        <end position="94"/>
    </location>
</feature>
<evidence type="ECO:0000259" key="2">
    <source>
        <dbReference type="Pfam" id="PF01757"/>
    </source>
</evidence>
<keyword evidence="1" id="KW-0472">Membrane</keyword>
<feature type="transmembrane region" description="Helical" evidence="1">
    <location>
        <begin position="106"/>
        <end position="124"/>
    </location>
</feature>
<dbReference type="InterPro" id="IPR002656">
    <property type="entry name" value="Acyl_transf_3_dom"/>
</dbReference>
<feature type="transmembrane region" description="Helical" evidence="1">
    <location>
        <begin position="369"/>
        <end position="391"/>
    </location>
</feature>
<feature type="transmembrane region" description="Helical" evidence="1">
    <location>
        <begin position="266"/>
        <end position="284"/>
    </location>
</feature>
<feature type="domain" description="Acyltransferase 3" evidence="2">
    <location>
        <begin position="71"/>
        <end position="385"/>
    </location>
</feature>
<dbReference type="PANTHER" id="PTHR23028">
    <property type="entry name" value="ACETYLTRANSFERASE"/>
    <property type="match status" value="1"/>
</dbReference>
<evidence type="ECO:0000256" key="1">
    <source>
        <dbReference type="SAM" id="Phobius"/>
    </source>
</evidence>
<evidence type="ECO:0000313" key="4">
    <source>
        <dbReference type="Proteomes" id="UP000238523"/>
    </source>
</evidence>
<accession>A0A2K9Z7H1</accession>
<gene>
    <name evidence="3" type="ORF">CUJ84_Chr003866</name>
</gene>
<organism evidence="3 4">
    <name type="scientific">Rhizobium leguminosarum</name>
    <dbReference type="NCBI Taxonomy" id="384"/>
    <lineage>
        <taxon>Bacteria</taxon>
        <taxon>Pseudomonadati</taxon>
        <taxon>Pseudomonadota</taxon>
        <taxon>Alphaproteobacteria</taxon>
        <taxon>Hyphomicrobiales</taxon>
        <taxon>Rhizobiaceae</taxon>
        <taxon>Rhizobium/Agrobacterium group</taxon>
        <taxon>Rhizobium</taxon>
    </lineage>
</organism>
<keyword evidence="1" id="KW-1133">Transmembrane helix</keyword>
<feature type="transmembrane region" description="Helical" evidence="1">
    <location>
        <begin position="344"/>
        <end position="363"/>
    </location>
</feature>
<sequence length="424" mass="47926">MVRDASSGEGALSFNFYLMYLWSLTRGSDPAMMPPLLCGNGLPFQIESILLKGAQMFLGEKLDQANGRPTGFDYMRLLLAFSVLWIHTARVTYGDDLFLWESPFRPVIKSVLPMFFVLSGFLVAGSLERSKTLISFLGNRFIRIYPALAVEVLLAAFILGAIYTEYDLRDYFTDPQFFTYLMNVTGHIHFNLPGVFLDNPDAAMVNGQLWTVPFELECYAVIAALFLLGVVRRRVIALIVTPALIISFGIARYWKHESDWANMPTTASGNLLICAFLVGVTFYLYKDKVLWDIRIFLASVAFILWAYWFTSFGDFVAIPAMGYVTVFLGLTSPRKLGVLRGADYSYGVFLYGYPIQQAFVALGPWAHNWWLNGIVCSIIATCFAAFSWRFIEKPALKLRKQVTWLENFRLQRGAKRQLAGAVSK</sequence>
<feature type="transmembrane region" description="Helical" evidence="1">
    <location>
        <begin position="209"/>
        <end position="228"/>
    </location>
</feature>
<evidence type="ECO:0000313" key="3">
    <source>
        <dbReference type="EMBL" id="AUW44197.1"/>
    </source>
</evidence>
<dbReference type="AlphaFoldDB" id="A0A2K9Z7H1"/>
<dbReference type="InterPro" id="IPR050879">
    <property type="entry name" value="Acyltransferase_3"/>
</dbReference>
<keyword evidence="3" id="KW-0808">Transferase</keyword>
<dbReference type="GO" id="GO:0016747">
    <property type="term" value="F:acyltransferase activity, transferring groups other than amino-acyl groups"/>
    <property type="evidence" value="ECO:0007669"/>
    <property type="project" value="InterPro"/>
</dbReference>
<protein>
    <submittedName>
        <fullName evidence="3">Acetyltransferase</fullName>
    </submittedName>
</protein>
<reference evidence="3 4" key="1">
    <citation type="submission" date="2017-11" db="EMBL/GenBank/DDBJ databases">
        <title>Complete genome of Rhizobium leguminosarum Norway, an ineffective micro-symbiont.</title>
        <authorList>
            <person name="Hoffrichter A."/>
            <person name="Liang J."/>
            <person name="Brachmann A."/>
            <person name="Marin M."/>
        </authorList>
    </citation>
    <scope>NUCLEOTIDE SEQUENCE [LARGE SCALE GENOMIC DNA]</scope>
    <source>
        <strain evidence="3 4">Norway</strain>
    </source>
</reference>
<feature type="transmembrane region" description="Helical" evidence="1">
    <location>
        <begin position="235"/>
        <end position="254"/>
    </location>
</feature>
<keyword evidence="1" id="KW-0812">Transmembrane</keyword>
<dbReference type="Proteomes" id="UP000238523">
    <property type="component" value="Chromosome"/>
</dbReference>
<proteinExistence type="predicted"/>
<dbReference type="EMBL" id="CP025012">
    <property type="protein sequence ID" value="AUW44197.1"/>
    <property type="molecule type" value="Genomic_DNA"/>
</dbReference>
<dbReference type="Pfam" id="PF01757">
    <property type="entry name" value="Acyl_transf_3"/>
    <property type="match status" value="1"/>
</dbReference>
<feature type="transmembrane region" description="Helical" evidence="1">
    <location>
        <begin position="315"/>
        <end position="332"/>
    </location>
</feature>
<name>A0A2K9Z7H1_RHILE</name>
<feature type="transmembrane region" description="Helical" evidence="1">
    <location>
        <begin position="291"/>
        <end position="309"/>
    </location>
</feature>
<feature type="transmembrane region" description="Helical" evidence="1">
    <location>
        <begin position="144"/>
        <end position="163"/>
    </location>
</feature>